<proteinExistence type="predicted"/>
<evidence type="ECO:0000313" key="1">
    <source>
        <dbReference type="EMBL" id="AIQ14600.1"/>
    </source>
</evidence>
<dbReference type="KEGG" id="pdu:PDUR_23940"/>
<gene>
    <name evidence="1" type="ORF">PDUR_23940</name>
</gene>
<dbReference type="Proteomes" id="UP000029409">
    <property type="component" value="Chromosome"/>
</dbReference>
<dbReference type="STRING" id="44251.PDUR_23940"/>
<sequence length="127" mass="14634">MRKKQVGSIELKNINFMHLLTAPFCNNNWARTKEFVRLGERYGHLDLFMFNYLDNSTRGNLQGSLFNDTVIKQPNPLPIYSLFNCITSSCGSGFILSIRCSYRIDVEQVRAAFHEAACTEYKREGIK</sequence>
<organism evidence="1 2">
    <name type="scientific">Paenibacillus durus</name>
    <name type="common">Paenibacillus azotofixans</name>
    <dbReference type="NCBI Taxonomy" id="44251"/>
    <lineage>
        <taxon>Bacteria</taxon>
        <taxon>Bacillati</taxon>
        <taxon>Bacillota</taxon>
        <taxon>Bacilli</taxon>
        <taxon>Bacillales</taxon>
        <taxon>Paenibacillaceae</taxon>
        <taxon>Paenibacillus</taxon>
    </lineage>
</organism>
<dbReference type="eggNOG" id="COG1020">
    <property type="taxonomic scope" value="Bacteria"/>
</dbReference>
<reference evidence="1 2" key="1">
    <citation type="submission" date="2014-08" db="EMBL/GenBank/DDBJ databases">
        <title>Comparative genomics of the Paenibacillus odorifer group.</title>
        <authorList>
            <person name="den Bakker H.C."/>
            <person name="Tsai Y.-C."/>
            <person name="Martin N."/>
            <person name="Korlach J."/>
            <person name="Wiedmann M."/>
        </authorList>
    </citation>
    <scope>NUCLEOTIDE SEQUENCE [LARGE SCALE GENOMIC DNA]</scope>
    <source>
        <strain evidence="1 2">DSM 1735</strain>
    </source>
</reference>
<accession>A0A089HUZ8</accession>
<evidence type="ECO:0000313" key="2">
    <source>
        <dbReference type="Proteomes" id="UP000029409"/>
    </source>
</evidence>
<keyword evidence="2" id="KW-1185">Reference proteome</keyword>
<dbReference type="EMBL" id="CP009288">
    <property type="protein sequence ID" value="AIQ14600.1"/>
    <property type="molecule type" value="Genomic_DNA"/>
</dbReference>
<name>A0A089HUZ8_PAEDU</name>
<protein>
    <submittedName>
        <fullName evidence="1">Uncharacterized protein</fullName>
    </submittedName>
</protein>
<dbReference type="AlphaFoldDB" id="A0A089HUZ8"/>